<dbReference type="Gene3D" id="2.30.42.10">
    <property type="match status" value="1"/>
</dbReference>
<feature type="domain" description="PDZ" evidence="3">
    <location>
        <begin position="358"/>
        <end position="439"/>
    </location>
</feature>
<accession>A0A0H3A566</accession>
<dbReference type="HOGENOM" id="CLU_035488_1_0_7"/>
<evidence type="ECO:0000259" key="3">
    <source>
        <dbReference type="PROSITE" id="PS50106"/>
    </source>
</evidence>
<dbReference type="Proteomes" id="UP000009173">
    <property type="component" value="Chromosome"/>
</dbReference>
<dbReference type="Pfam" id="PF13180">
    <property type="entry name" value="PDZ_2"/>
    <property type="match status" value="1"/>
</dbReference>
<protein>
    <submittedName>
        <fullName evidence="4">PDZ/DHR/GLGF domain protein</fullName>
    </submittedName>
</protein>
<feature type="chain" id="PRO_5002604423" evidence="2">
    <location>
        <begin position="24"/>
        <end position="454"/>
    </location>
</feature>
<dbReference type="SMART" id="SM00228">
    <property type="entry name" value="PDZ"/>
    <property type="match status" value="1"/>
</dbReference>
<dbReference type="InterPro" id="IPR007314">
    <property type="entry name" value="Cofac_haem-bd_dom"/>
</dbReference>
<dbReference type="CDD" id="cd14727">
    <property type="entry name" value="ChanN-like"/>
    <property type="match status" value="1"/>
</dbReference>
<keyword evidence="2" id="KW-0732">Signal</keyword>
<dbReference type="Pfam" id="PF04187">
    <property type="entry name" value="Cofac_haem_bdg"/>
    <property type="match status" value="1"/>
</dbReference>
<evidence type="ECO:0000313" key="4">
    <source>
        <dbReference type="EMBL" id="ABM27159.1"/>
    </source>
</evidence>
<dbReference type="SUPFAM" id="SSF50156">
    <property type="entry name" value="PDZ domain-like"/>
    <property type="match status" value="1"/>
</dbReference>
<organism evidence="4 5">
    <name type="scientific">Nitratidesulfovibrio vulgaris (strain DP4)</name>
    <name type="common">Desulfovibrio vulgaris</name>
    <dbReference type="NCBI Taxonomy" id="391774"/>
    <lineage>
        <taxon>Bacteria</taxon>
        <taxon>Pseudomonadati</taxon>
        <taxon>Thermodesulfobacteriota</taxon>
        <taxon>Desulfovibrionia</taxon>
        <taxon>Desulfovibrionales</taxon>
        <taxon>Desulfovibrionaceae</taxon>
        <taxon>Nitratidesulfovibrio</taxon>
    </lineage>
</organism>
<evidence type="ECO:0000313" key="5">
    <source>
        <dbReference type="Proteomes" id="UP000009173"/>
    </source>
</evidence>
<dbReference type="AlphaFoldDB" id="A0A0H3A566"/>
<feature type="compositionally biased region" description="Low complexity" evidence="1">
    <location>
        <begin position="233"/>
        <end position="256"/>
    </location>
</feature>
<proteinExistence type="predicted"/>
<dbReference type="SUPFAM" id="SSF159501">
    <property type="entry name" value="EreA/ChaN-like"/>
    <property type="match status" value="1"/>
</dbReference>
<feature type="region of interest" description="Disordered" evidence="1">
    <location>
        <begin position="231"/>
        <end position="256"/>
    </location>
</feature>
<dbReference type="PROSITE" id="PS50106">
    <property type="entry name" value="PDZ"/>
    <property type="match status" value="1"/>
</dbReference>
<dbReference type="InterPro" id="IPR036034">
    <property type="entry name" value="PDZ_sf"/>
</dbReference>
<dbReference type="PROSITE" id="PS51257">
    <property type="entry name" value="PROKAR_LIPOPROTEIN"/>
    <property type="match status" value="1"/>
</dbReference>
<dbReference type="EMBL" id="CP000527">
    <property type="protein sequence ID" value="ABM27159.1"/>
    <property type="molecule type" value="Genomic_DNA"/>
</dbReference>
<evidence type="ECO:0000256" key="2">
    <source>
        <dbReference type="SAM" id="SignalP"/>
    </source>
</evidence>
<reference evidence="5" key="1">
    <citation type="journal article" date="2009" name="Environ. Microbiol.">
        <title>Contribution of mobile genetic elements to Desulfovibrio vulgaris genome plasticity.</title>
        <authorList>
            <person name="Walker C.B."/>
            <person name="Stolyar S."/>
            <person name="Chivian D."/>
            <person name="Pinel N."/>
            <person name="Gabster J.A."/>
            <person name="Dehal P.S."/>
            <person name="He Z."/>
            <person name="Yang Z.K."/>
            <person name="Yen H.C."/>
            <person name="Zhou J."/>
            <person name="Wall J.D."/>
            <person name="Hazen T.C."/>
            <person name="Arkin A.P."/>
            <person name="Stahl D.A."/>
        </authorList>
    </citation>
    <scope>NUCLEOTIDE SEQUENCE [LARGE SCALE GENOMIC DNA]</scope>
    <source>
        <strain evidence="5">DP4</strain>
    </source>
</reference>
<dbReference type="InterPro" id="IPR001478">
    <property type="entry name" value="PDZ"/>
</dbReference>
<evidence type="ECO:0000256" key="1">
    <source>
        <dbReference type="SAM" id="MobiDB-lite"/>
    </source>
</evidence>
<gene>
    <name evidence="4" type="ordered locus">Dvul_0135</name>
</gene>
<feature type="signal peptide" evidence="2">
    <location>
        <begin position="1"/>
        <end position="23"/>
    </location>
</feature>
<dbReference type="RefSeq" id="WP_011791416.1">
    <property type="nucleotide sequence ID" value="NC_008751.1"/>
</dbReference>
<dbReference type="KEGG" id="dvl:Dvul_0135"/>
<name>A0A0H3A566_NITV4</name>
<dbReference type="Gene3D" id="3.40.50.11550">
    <property type="match status" value="1"/>
</dbReference>
<sequence precursor="true">MGLAARCALILCLFMLTGGCALAGRPPAASHGVVPVASPQDDVPRAGQVSAGTAAAVPVGSFVQGDGSLIASSDVVRRLAGADYILVGESHTSPCDHRQQARLLRLLTDAGLRPVVGLEMLPTATNNALWRLSAGSLGIDALPDAVDWRTNWGYDFALYRPVFEVIASAGLPVRGLNLPAGLARKAGREGLEGLPPAERALIPSVVMPPSEGQRATLEEVFREHMTMREMRKPGGATSATGAASSTGMPSGTAATAGMPTETVQAAAPAAPEQTMPEAMRRAFDSFMLVQSVWDATMAYEAVRARIDIGGPVYILAGGGHVEYGWGIARRLRGFDPTARIVLVHPWRGDGPPDPAQADIFFRCDAAPPRLGLAFTFDDGRVRIAEVLPGSPAATAGFLPGDVVQTAGGRTVDSPKVLHEAGSAAAASGASIVFTVLRDGASHTITVPGRAGAKP</sequence>